<evidence type="ECO:0000256" key="1">
    <source>
        <dbReference type="ARBA" id="ARBA00001974"/>
    </source>
</evidence>
<dbReference type="Gene3D" id="1.10.45.10">
    <property type="entry name" value="Vanillyl-alcohol Oxidase, Chain A, domain 4"/>
    <property type="match status" value="1"/>
</dbReference>
<dbReference type="InterPro" id="IPR006094">
    <property type="entry name" value="Oxid_FAD_bind_N"/>
</dbReference>
<evidence type="ECO:0000313" key="7">
    <source>
        <dbReference type="Proteomes" id="UP000520814"/>
    </source>
</evidence>
<dbReference type="GO" id="GO:0016491">
    <property type="term" value="F:oxidoreductase activity"/>
    <property type="evidence" value="ECO:0007669"/>
    <property type="project" value="UniProtKB-KW"/>
</dbReference>
<dbReference type="Gene3D" id="3.30.70.2190">
    <property type="match status" value="1"/>
</dbReference>
<dbReference type="Gene3D" id="3.30.465.10">
    <property type="match status" value="1"/>
</dbReference>
<dbReference type="Gene3D" id="3.30.70.2740">
    <property type="match status" value="1"/>
</dbReference>
<name>A0A7W9SLR2_ARMRO</name>
<dbReference type="InterPro" id="IPR016171">
    <property type="entry name" value="Vanillyl_alc_oxidase_C-sub2"/>
</dbReference>
<dbReference type="PANTHER" id="PTHR42934">
    <property type="entry name" value="GLYCOLATE OXIDASE SUBUNIT GLCD"/>
    <property type="match status" value="1"/>
</dbReference>
<keyword evidence="3" id="KW-0274">FAD</keyword>
<reference evidence="6 7" key="1">
    <citation type="submission" date="2020-08" db="EMBL/GenBank/DDBJ databases">
        <title>Genomic Encyclopedia of Type Strains, Phase IV (KMG-IV): sequencing the most valuable type-strain genomes for metagenomic binning, comparative biology and taxonomic classification.</title>
        <authorList>
            <person name="Goeker M."/>
        </authorList>
    </citation>
    <scope>NUCLEOTIDE SEQUENCE [LARGE SCALE GENOMIC DNA]</scope>
    <source>
        <strain evidence="6 7">DSM 23562</strain>
    </source>
</reference>
<dbReference type="Pfam" id="PF02913">
    <property type="entry name" value="FAD-oxidase_C"/>
    <property type="match status" value="1"/>
</dbReference>
<dbReference type="InterPro" id="IPR016167">
    <property type="entry name" value="FAD-bd_PCMH_sub1"/>
</dbReference>
<dbReference type="SUPFAM" id="SSF56176">
    <property type="entry name" value="FAD-binding/transporter-associated domain-like"/>
    <property type="match status" value="1"/>
</dbReference>
<sequence>MDPRFINRLKDIVGEDGIRLADAQREAYASDAYTLAKARPGVIVLPRLTDQVAAIARLCKDFGVPMVPRGAGTGLAGGAMAREDAVLLCLSRMNAILSVDLPNRRIRAQAGAVNAYLSKAVAADGYQYAPDPSSQGASTIGGNIANNAGGPHTLKYGVTVNHILAVQVVLPDGQVMEIDSDEHGYDLLGVLVGSEGTLGIITEATVKLVPNPEAVRTLLVVCDSVLTATNLISAIIAEGIVPAALEMIDQTILRVVEETYKLGLPIDAGAVLLVEVDGPEIGIEAQATRVEALCKAGGALRVETAKDPAERAKLWTARKKAVGCLGRLAPSHATQDGVVPRTKLPEILKAIEEIATKHHLRIANVFHAGDGNLHPVVLFDERDPEEVKHVLAAGGDILRACINVGGALTGEHGIGLEKQEFLGMMFSDDDIDTMLRLRSVFNPDELLNPGKLFPVGGNCCPHLPRADEAHLKGIAAKAAGI</sequence>
<comment type="cofactor">
    <cofactor evidence="1">
        <name>FAD</name>
        <dbReference type="ChEBI" id="CHEBI:57692"/>
    </cofactor>
</comment>
<dbReference type="InterPro" id="IPR016169">
    <property type="entry name" value="FAD-bd_PCMH_sub2"/>
</dbReference>
<dbReference type="PROSITE" id="PS51387">
    <property type="entry name" value="FAD_PCMH"/>
    <property type="match status" value="1"/>
</dbReference>
<feature type="domain" description="FAD-binding PCMH-type" evidence="5">
    <location>
        <begin position="36"/>
        <end position="211"/>
    </location>
</feature>
<dbReference type="InterPro" id="IPR016164">
    <property type="entry name" value="FAD-linked_Oxase-like_C"/>
</dbReference>
<dbReference type="Pfam" id="PF01565">
    <property type="entry name" value="FAD_binding_4"/>
    <property type="match status" value="1"/>
</dbReference>
<dbReference type="EMBL" id="JACHGW010000001">
    <property type="protein sequence ID" value="MBB6048950.1"/>
    <property type="molecule type" value="Genomic_DNA"/>
</dbReference>
<keyword evidence="7" id="KW-1185">Reference proteome</keyword>
<evidence type="ECO:0000256" key="2">
    <source>
        <dbReference type="ARBA" id="ARBA00022630"/>
    </source>
</evidence>
<dbReference type="SUPFAM" id="SSF55103">
    <property type="entry name" value="FAD-linked oxidases, C-terminal domain"/>
    <property type="match status" value="1"/>
</dbReference>
<evidence type="ECO:0000256" key="4">
    <source>
        <dbReference type="ARBA" id="ARBA00023002"/>
    </source>
</evidence>
<dbReference type="PANTHER" id="PTHR42934:SF1">
    <property type="entry name" value="GLYCOLATE OXIDASE SUBUNIT GLCD"/>
    <property type="match status" value="1"/>
</dbReference>
<evidence type="ECO:0000313" key="6">
    <source>
        <dbReference type="EMBL" id="MBB6048950.1"/>
    </source>
</evidence>
<evidence type="ECO:0000259" key="5">
    <source>
        <dbReference type="PROSITE" id="PS51387"/>
    </source>
</evidence>
<dbReference type="InterPro" id="IPR004113">
    <property type="entry name" value="FAD-bd_oxidored_4_C"/>
</dbReference>
<dbReference type="InterPro" id="IPR016166">
    <property type="entry name" value="FAD-bd_PCMH"/>
</dbReference>
<dbReference type="GO" id="GO:0071949">
    <property type="term" value="F:FAD binding"/>
    <property type="evidence" value="ECO:0007669"/>
    <property type="project" value="InterPro"/>
</dbReference>
<evidence type="ECO:0000256" key="3">
    <source>
        <dbReference type="ARBA" id="ARBA00022827"/>
    </source>
</evidence>
<accession>A0A7W9SLR2</accession>
<comment type="caution">
    <text evidence="6">The sequence shown here is derived from an EMBL/GenBank/DDBJ whole genome shotgun (WGS) entry which is preliminary data.</text>
</comment>
<protein>
    <submittedName>
        <fullName evidence="6">Glycolate oxidase subunit GlcD</fullName>
    </submittedName>
</protein>
<dbReference type="Proteomes" id="UP000520814">
    <property type="component" value="Unassembled WGS sequence"/>
</dbReference>
<gene>
    <name evidence="6" type="ORF">HNQ39_000712</name>
</gene>
<keyword evidence="4" id="KW-0560">Oxidoreductase</keyword>
<dbReference type="InterPro" id="IPR051914">
    <property type="entry name" value="FAD-linked_OxidoTrans_Type4"/>
</dbReference>
<dbReference type="RefSeq" id="WP_184192570.1">
    <property type="nucleotide sequence ID" value="NZ_JACHGW010000001.1"/>
</dbReference>
<dbReference type="Gene3D" id="3.30.43.10">
    <property type="entry name" value="Uridine Diphospho-n-acetylenolpyruvylglucosamine Reductase, domain 2"/>
    <property type="match status" value="1"/>
</dbReference>
<dbReference type="AlphaFoldDB" id="A0A7W9SLR2"/>
<organism evidence="6 7">
    <name type="scientific">Armatimonas rosea</name>
    <dbReference type="NCBI Taxonomy" id="685828"/>
    <lineage>
        <taxon>Bacteria</taxon>
        <taxon>Bacillati</taxon>
        <taxon>Armatimonadota</taxon>
        <taxon>Armatimonadia</taxon>
        <taxon>Armatimonadales</taxon>
        <taxon>Armatimonadaceae</taxon>
        <taxon>Armatimonas</taxon>
    </lineage>
</organism>
<dbReference type="InterPro" id="IPR036318">
    <property type="entry name" value="FAD-bd_PCMH-like_sf"/>
</dbReference>
<proteinExistence type="predicted"/>
<keyword evidence="2" id="KW-0285">Flavoprotein</keyword>